<proteinExistence type="inferred from homology"/>
<dbReference type="Pfam" id="PF00173">
    <property type="entry name" value="Cyt-b5"/>
    <property type="match status" value="1"/>
</dbReference>
<dbReference type="EMBL" id="KV454484">
    <property type="protein sequence ID" value="ODV59839.1"/>
    <property type="molecule type" value="Genomic_DNA"/>
</dbReference>
<evidence type="ECO:0000259" key="2">
    <source>
        <dbReference type="SMART" id="SM01117"/>
    </source>
</evidence>
<dbReference type="GeneID" id="30967253"/>
<dbReference type="FunFam" id="3.10.120.10:FF:000003">
    <property type="entry name" value="membrane-associated progesterone receptor component 1"/>
    <property type="match status" value="1"/>
</dbReference>
<name>A0A1D2VE12_9ASCO</name>
<dbReference type="Proteomes" id="UP000095038">
    <property type="component" value="Unassembled WGS sequence"/>
</dbReference>
<dbReference type="PANTHER" id="PTHR10281">
    <property type="entry name" value="MEMBRANE-ASSOCIATED PROGESTERONE RECEPTOR COMPONENT-RELATED"/>
    <property type="match status" value="1"/>
</dbReference>
<dbReference type="SMART" id="SM01117">
    <property type="entry name" value="Cyt-b5"/>
    <property type="match status" value="1"/>
</dbReference>
<organism evidence="3 4">
    <name type="scientific">Ascoidea rubescens DSM 1968</name>
    <dbReference type="NCBI Taxonomy" id="1344418"/>
    <lineage>
        <taxon>Eukaryota</taxon>
        <taxon>Fungi</taxon>
        <taxon>Dikarya</taxon>
        <taxon>Ascomycota</taxon>
        <taxon>Saccharomycotina</taxon>
        <taxon>Saccharomycetes</taxon>
        <taxon>Ascoideaceae</taxon>
        <taxon>Ascoidea</taxon>
    </lineage>
</organism>
<dbReference type="InterPro" id="IPR050577">
    <property type="entry name" value="MAPR/NEUFC/NENF-like"/>
</dbReference>
<dbReference type="PANTHER" id="PTHR10281:SF76">
    <property type="entry name" value="CALCUTTA CUP-RELATED"/>
    <property type="match status" value="1"/>
</dbReference>
<feature type="domain" description="Cytochrome b5 heme-binding" evidence="2">
    <location>
        <begin position="54"/>
        <end position="155"/>
    </location>
</feature>
<dbReference type="OrthoDB" id="547796at2759"/>
<reference evidence="4" key="1">
    <citation type="submission" date="2016-05" db="EMBL/GenBank/DDBJ databases">
        <title>Comparative genomics of biotechnologically important yeasts.</title>
        <authorList>
            <consortium name="DOE Joint Genome Institute"/>
            <person name="Riley R."/>
            <person name="Haridas S."/>
            <person name="Wolfe K.H."/>
            <person name="Lopes M.R."/>
            <person name="Hittinger C.T."/>
            <person name="Goker M."/>
            <person name="Salamov A."/>
            <person name="Wisecaver J."/>
            <person name="Long T.M."/>
            <person name="Aerts A.L."/>
            <person name="Barry K."/>
            <person name="Choi C."/>
            <person name="Clum A."/>
            <person name="Coughlan A.Y."/>
            <person name="Deshpande S."/>
            <person name="Douglass A.P."/>
            <person name="Hanson S.J."/>
            <person name="Klenk H.-P."/>
            <person name="Labutti K."/>
            <person name="Lapidus A."/>
            <person name="Lindquist E."/>
            <person name="Lipzen A."/>
            <person name="Meier-Kolthoff J.P."/>
            <person name="Ohm R.A."/>
            <person name="Otillar R.P."/>
            <person name="Pangilinan J."/>
            <person name="Peng Y."/>
            <person name="Rokas A."/>
            <person name="Rosa C.A."/>
            <person name="Scheuner C."/>
            <person name="Sibirny A.A."/>
            <person name="Slot J.C."/>
            <person name="Stielow J.B."/>
            <person name="Sun H."/>
            <person name="Kurtzman C.P."/>
            <person name="Blackwell M."/>
            <person name="Grigoriev I.V."/>
            <person name="Jeffries T.W."/>
        </authorList>
    </citation>
    <scope>NUCLEOTIDE SEQUENCE [LARGE SCALE GENOMIC DNA]</scope>
    <source>
        <strain evidence="4">DSM 1968</strain>
    </source>
</reference>
<gene>
    <name evidence="3" type="ORF">ASCRUDRAFT_76788</name>
</gene>
<dbReference type="AlphaFoldDB" id="A0A1D2VE12"/>
<dbReference type="InParanoid" id="A0A1D2VE12"/>
<dbReference type="Gene3D" id="3.10.120.10">
    <property type="entry name" value="Cytochrome b5-like heme/steroid binding domain"/>
    <property type="match status" value="1"/>
</dbReference>
<dbReference type="STRING" id="1344418.A0A1D2VE12"/>
<dbReference type="GO" id="GO:0016020">
    <property type="term" value="C:membrane"/>
    <property type="evidence" value="ECO:0007669"/>
    <property type="project" value="TreeGrafter"/>
</dbReference>
<accession>A0A1D2VE12</accession>
<dbReference type="GO" id="GO:0020037">
    <property type="term" value="F:heme binding"/>
    <property type="evidence" value="ECO:0007669"/>
    <property type="project" value="UniProtKB-ARBA"/>
</dbReference>
<keyword evidence="4" id="KW-1185">Reference proteome</keyword>
<sequence length="162" mass="18919">MTYFLIILIIFTIYFLKKLFFSAGDNQTIEIDPYKGDKKDSKMGEEETIVITDYTPRTLYKYNGHDDEKVYLSIKGKIFDVSKGRAFYGPGGPYENFAGRDASRGLAKNSFKEDMVRDWDQPIDKLEDLTEREKKALDEWEAFFEKKYNYIGNLIEDTSLSH</sequence>
<evidence type="ECO:0000313" key="3">
    <source>
        <dbReference type="EMBL" id="ODV59839.1"/>
    </source>
</evidence>
<evidence type="ECO:0000313" key="4">
    <source>
        <dbReference type="Proteomes" id="UP000095038"/>
    </source>
</evidence>
<dbReference type="FunCoup" id="A0A1D2VE12">
    <property type="interactions" value="858"/>
</dbReference>
<dbReference type="InterPro" id="IPR036400">
    <property type="entry name" value="Cyt_B5-like_heme/steroid_sf"/>
</dbReference>
<protein>
    <submittedName>
        <fullName evidence="3">Cytochrome b5</fullName>
    </submittedName>
</protein>
<dbReference type="SUPFAM" id="SSF55856">
    <property type="entry name" value="Cytochrome b5-like heme/steroid binding domain"/>
    <property type="match status" value="1"/>
</dbReference>
<evidence type="ECO:0000256" key="1">
    <source>
        <dbReference type="ARBA" id="ARBA00038357"/>
    </source>
</evidence>
<dbReference type="RefSeq" id="XP_020046146.1">
    <property type="nucleotide sequence ID" value="XM_020193617.1"/>
</dbReference>
<dbReference type="GO" id="GO:0012505">
    <property type="term" value="C:endomembrane system"/>
    <property type="evidence" value="ECO:0007669"/>
    <property type="project" value="TreeGrafter"/>
</dbReference>
<comment type="similarity">
    <text evidence="1">Belongs to the cytochrome b5 family. MAPR subfamily.</text>
</comment>
<dbReference type="InterPro" id="IPR001199">
    <property type="entry name" value="Cyt_B5-like_heme/steroid-bd"/>
</dbReference>